<accession>A0ABN2GIS8</accession>
<feature type="transmembrane region" description="Helical" evidence="1">
    <location>
        <begin position="132"/>
        <end position="150"/>
    </location>
</feature>
<gene>
    <name evidence="2" type="ORF">GCM10009830_17560</name>
</gene>
<sequence length="166" mass="17566">MTQWKVTARVSGMESQLNPQEARAALEEVNASRAEIADRLYTPWWYHPILGLLIGGLVAVAGSGARLVIVWGAAAAFALGALLLATAYRRIAGVWADGFTAGPRSRRSAQVAFAVGVVIAGTGAVLGLGFELWWPATVAGAVLAVLTVVWGRHYDTLLRADLREAA</sequence>
<reference evidence="2 3" key="1">
    <citation type="journal article" date="2019" name="Int. J. Syst. Evol. Microbiol.">
        <title>The Global Catalogue of Microorganisms (GCM) 10K type strain sequencing project: providing services to taxonomists for standard genome sequencing and annotation.</title>
        <authorList>
            <consortium name="The Broad Institute Genomics Platform"/>
            <consortium name="The Broad Institute Genome Sequencing Center for Infectious Disease"/>
            <person name="Wu L."/>
            <person name="Ma J."/>
        </authorList>
    </citation>
    <scope>NUCLEOTIDE SEQUENCE [LARGE SCALE GENOMIC DNA]</scope>
    <source>
        <strain evidence="2 3">JCM 16001</strain>
    </source>
</reference>
<keyword evidence="1" id="KW-0812">Transmembrane</keyword>
<evidence type="ECO:0000313" key="2">
    <source>
        <dbReference type="EMBL" id="GAA1671896.1"/>
    </source>
</evidence>
<feature type="transmembrane region" description="Helical" evidence="1">
    <location>
        <begin position="68"/>
        <end position="88"/>
    </location>
</feature>
<evidence type="ECO:0000313" key="3">
    <source>
        <dbReference type="Proteomes" id="UP001499851"/>
    </source>
</evidence>
<comment type="caution">
    <text evidence="2">The sequence shown here is derived from an EMBL/GenBank/DDBJ whole genome shotgun (WGS) entry which is preliminary data.</text>
</comment>
<protein>
    <submittedName>
        <fullName evidence="2">Uncharacterized protein</fullName>
    </submittedName>
</protein>
<dbReference type="Proteomes" id="UP001499851">
    <property type="component" value="Unassembled WGS sequence"/>
</dbReference>
<keyword evidence="1" id="KW-1133">Transmembrane helix</keyword>
<evidence type="ECO:0000256" key="1">
    <source>
        <dbReference type="SAM" id="Phobius"/>
    </source>
</evidence>
<keyword evidence="1" id="KW-0472">Membrane</keyword>
<feature type="transmembrane region" description="Helical" evidence="1">
    <location>
        <begin position="109"/>
        <end position="126"/>
    </location>
</feature>
<organism evidence="2 3">
    <name type="scientific">Glycomyces endophyticus</name>
    <dbReference type="NCBI Taxonomy" id="480996"/>
    <lineage>
        <taxon>Bacteria</taxon>
        <taxon>Bacillati</taxon>
        <taxon>Actinomycetota</taxon>
        <taxon>Actinomycetes</taxon>
        <taxon>Glycomycetales</taxon>
        <taxon>Glycomycetaceae</taxon>
        <taxon>Glycomyces</taxon>
    </lineage>
</organism>
<feature type="transmembrane region" description="Helical" evidence="1">
    <location>
        <begin position="44"/>
        <end position="62"/>
    </location>
</feature>
<name>A0ABN2GIS8_9ACTN</name>
<keyword evidence="3" id="KW-1185">Reference proteome</keyword>
<dbReference type="EMBL" id="BAAAQF010000005">
    <property type="protein sequence ID" value="GAA1671896.1"/>
    <property type="molecule type" value="Genomic_DNA"/>
</dbReference>
<proteinExistence type="predicted"/>